<feature type="transmembrane region" description="Helical" evidence="6">
    <location>
        <begin position="36"/>
        <end position="60"/>
    </location>
</feature>
<dbReference type="OrthoDB" id="9809509at2"/>
<dbReference type="RefSeq" id="WP_158189104.1">
    <property type="nucleotide sequence ID" value="NZ_CP046902.1"/>
</dbReference>
<evidence type="ECO:0000313" key="8">
    <source>
        <dbReference type="EMBL" id="QGZ31656.1"/>
    </source>
</evidence>
<reference evidence="8 9" key="1">
    <citation type="submission" date="2019-12" db="EMBL/GenBank/DDBJ databases">
        <title>Complete genome sequence of Pseudomonas stutzeri.</title>
        <authorList>
            <person name="Lim S.R."/>
            <person name="Kim J.H."/>
        </authorList>
    </citation>
    <scope>NUCLEOTIDE SEQUENCE [LARGE SCALE GENOMIC DNA]</scope>
    <source>
        <strain evidence="8 9">PM101005</strain>
    </source>
</reference>
<evidence type="ECO:0000256" key="4">
    <source>
        <dbReference type="ARBA" id="ARBA00022989"/>
    </source>
</evidence>
<organism evidence="8 9">
    <name type="scientific">Stutzerimonas stutzeri</name>
    <name type="common">Pseudomonas stutzeri</name>
    <dbReference type="NCBI Taxonomy" id="316"/>
    <lineage>
        <taxon>Bacteria</taxon>
        <taxon>Pseudomonadati</taxon>
        <taxon>Pseudomonadota</taxon>
        <taxon>Gammaproteobacteria</taxon>
        <taxon>Pseudomonadales</taxon>
        <taxon>Pseudomonadaceae</taxon>
        <taxon>Stutzerimonas</taxon>
    </lineage>
</organism>
<feature type="transmembrane region" description="Helical" evidence="6">
    <location>
        <begin position="72"/>
        <end position="91"/>
    </location>
</feature>
<evidence type="ECO:0000313" key="9">
    <source>
        <dbReference type="Proteomes" id="UP000438983"/>
    </source>
</evidence>
<feature type="domain" description="EamA" evidence="7">
    <location>
        <begin position="154"/>
        <end position="284"/>
    </location>
</feature>
<dbReference type="Proteomes" id="UP000438983">
    <property type="component" value="Chromosome"/>
</dbReference>
<evidence type="ECO:0000259" key="7">
    <source>
        <dbReference type="Pfam" id="PF00892"/>
    </source>
</evidence>
<feature type="transmembrane region" description="Helical" evidence="6">
    <location>
        <begin position="238"/>
        <end position="259"/>
    </location>
</feature>
<keyword evidence="3 6" id="KW-0812">Transmembrane</keyword>
<comment type="subcellular location">
    <subcellularLocation>
        <location evidence="1">Membrane</location>
        <topology evidence="1">Multi-pass membrane protein</topology>
    </subcellularLocation>
</comment>
<feature type="transmembrane region" description="Helical" evidence="6">
    <location>
        <begin position="182"/>
        <end position="200"/>
    </location>
</feature>
<feature type="transmembrane region" description="Helical" evidence="6">
    <location>
        <begin position="124"/>
        <end position="145"/>
    </location>
</feature>
<dbReference type="AlphaFoldDB" id="A0A6I6LTF8"/>
<dbReference type="InterPro" id="IPR050638">
    <property type="entry name" value="AA-Vitamin_Transporters"/>
</dbReference>
<evidence type="ECO:0000256" key="3">
    <source>
        <dbReference type="ARBA" id="ARBA00022692"/>
    </source>
</evidence>
<dbReference type="InterPro" id="IPR037185">
    <property type="entry name" value="EmrE-like"/>
</dbReference>
<dbReference type="PANTHER" id="PTHR32322">
    <property type="entry name" value="INNER MEMBRANE TRANSPORTER"/>
    <property type="match status" value="1"/>
</dbReference>
<keyword evidence="4 6" id="KW-1133">Transmembrane helix</keyword>
<comment type="similarity">
    <text evidence="2">Belongs to the EamA transporter family.</text>
</comment>
<evidence type="ECO:0000256" key="6">
    <source>
        <dbReference type="SAM" id="Phobius"/>
    </source>
</evidence>
<keyword evidence="5 6" id="KW-0472">Membrane</keyword>
<sequence length="291" mass="31473">MMFRSCNSLVAHATTALFVLLWSSGAIVSKWGLMYASPFAFLLVRFLIALAAVMVVARLASLSLPEGWKARGAALATGLVLLGSYPIFYLLALDLQVTPGVMATVLGVQPILTAVLVERKKLRPLRLFGLLLGLSGLVLVVYQSLGMEGLSIAGMACALLALLSITLGSMMQKRAQRDPLRAMPLQYAAGLLLCSLFVPFQPMDVAYTPGFWLSVLWMGLVISVAATLLLYRLIAQGNLVNVTSLFYLVPAVTAMMDYWVFGNRLAPLSLMGMVLIVLGLVLVFRPAPNRH</sequence>
<dbReference type="InterPro" id="IPR000620">
    <property type="entry name" value="EamA_dom"/>
</dbReference>
<dbReference type="SUPFAM" id="SSF103481">
    <property type="entry name" value="Multidrug resistance efflux transporter EmrE"/>
    <property type="match status" value="2"/>
</dbReference>
<gene>
    <name evidence="8" type="ORF">GQA94_16920</name>
</gene>
<feature type="transmembrane region" description="Helical" evidence="6">
    <location>
        <begin position="151"/>
        <end position="170"/>
    </location>
</feature>
<dbReference type="GO" id="GO:0016020">
    <property type="term" value="C:membrane"/>
    <property type="evidence" value="ECO:0007669"/>
    <property type="project" value="UniProtKB-SubCell"/>
</dbReference>
<protein>
    <submittedName>
        <fullName evidence="8">EamA family transporter</fullName>
    </submittedName>
</protein>
<evidence type="ECO:0000256" key="2">
    <source>
        <dbReference type="ARBA" id="ARBA00007362"/>
    </source>
</evidence>
<feature type="domain" description="EamA" evidence="7">
    <location>
        <begin position="16"/>
        <end position="141"/>
    </location>
</feature>
<name>A0A6I6LTF8_STUST</name>
<evidence type="ECO:0000256" key="1">
    <source>
        <dbReference type="ARBA" id="ARBA00004141"/>
    </source>
</evidence>
<feature type="transmembrane region" description="Helical" evidence="6">
    <location>
        <begin position="212"/>
        <end position="231"/>
    </location>
</feature>
<feature type="transmembrane region" description="Helical" evidence="6">
    <location>
        <begin position="97"/>
        <end position="117"/>
    </location>
</feature>
<feature type="transmembrane region" description="Helical" evidence="6">
    <location>
        <begin position="265"/>
        <end position="284"/>
    </location>
</feature>
<dbReference type="PANTHER" id="PTHR32322:SF2">
    <property type="entry name" value="EAMA DOMAIN-CONTAINING PROTEIN"/>
    <property type="match status" value="1"/>
</dbReference>
<dbReference type="EMBL" id="CP046902">
    <property type="protein sequence ID" value="QGZ31656.1"/>
    <property type="molecule type" value="Genomic_DNA"/>
</dbReference>
<proteinExistence type="inferred from homology"/>
<accession>A0A6I6LTF8</accession>
<dbReference type="Pfam" id="PF00892">
    <property type="entry name" value="EamA"/>
    <property type="match status" value="2"/>
</dbReference>
<evidence type="ECO:0000256" key="5">
    <source>
        <dbReference type="ARBA" id="ARBA00023136"/>
    </source>
</evidence>